<dbReference type="PANTHER" id="PTHR30540:SF106">
    <property type="entry name" value="POTASSIUM TRANSPORTER 26"/>
    <property type="match status" value="1"/>
</dbReference>
<keyword evidence="9 10" id="KW-0472">Membrane</keyword>
<dbReference type="Proteomes" id="UP000594638">
    <property type="component" value="Unassembled WGS sequence"/>
</dbReference>
<feature type="transmembrane region" description="Helical" evidence="10">
    <location>
        <begin position="92"/>
        <end position="113"/>
    </location>
</feature>
<dbReference type="InterPro" id="IPR053951">
    <property type="entry name" value="K_trans_N"/>
</dbReference>
<comment type="function">
    <text evidence="10">Potassium transporter.</text>
</comment>
<evidence type="ECO:0000256" key="6">
    <source>
        <dbReference type="ARBA" id="ARBA00022958"/>
    </source>
</evidence>
<dbReference type="PANTHER" id="PTHR30540">
    <property type="entry name" value="OSMOTIC STRESS POTASSIUM TRANSPORTER"/>
    <property type="match status" value="1"/>
</dbReference>
<dbReference type="EMBL" id="CACTIH010007425">
    <property type="protein sequence ID" value="CAA3013177.1"/>
    <property type="molecule type" value="Genomic_DNA"/>
</dbReference>
<feature type="domain" description="K+ potassium transporter integral membrane" evidence="11">
    <location>
        <begin position="59"/>
        <end position="549"/>
    </location>
</feature>
<evidence type="ECO:0000256" key="10">
    <source>
        <dbReference type="RuleBase" id="RU321113"/>
    </source>
</evidence>
<sequence>MEDDIARDDVENGGSTLCDERVEERVVAVVDRIKSFTRTYQQSPQSKAKEYPVMQTLVLAYQSLGVVYGDLGTSPVNVFSSTRLTNLTEENLLGTLSLIIWTLTGLVLIKYVFIVLDANDLGEGGTFALYSYICRHINIRSKFSIRNTRLESDKDMTYCSRGSPLRMRTRKFLETNHTAQNFLTILVLLGTCMVIGDGALTQQLAVISASIILSALQGIQSRSSKITQDHVVWISVVLLIALFAFQRCGTSKVGFSFSPIMLLWFVTNVSIGTYNIIKYHPSIIKAVSPHYIVKFFLRNTKTAWDLLGAVFLSITGAEAMFADLGHFNKRAIQLGFSFVVYPSLIISYAGETAYLVKHPEKISDAYYSSLPDPVYWPMFVISTLAAVVASQSMISASFSIVKQSLAFGCFPQVNIIHTSSKHEGQVYSPEINYILMILTVGLVLGFKGGVELANAYGVVVIWVMIITTFLTTLVKLVIWKTNILLILGFFLPYMLIEGIFMTSLLNKIPQGGWVPFAISAIFLIIMLSWTYGRSKKSAYEAERKMSTRELDEMLSSSNIYRTPGICFFFTDLVNGIPPIIRHYVQNTNSVQEIMVIITVRTLPIKTVLPEERFNVGKLGLEGVYRCLVQFGYKDSQDMKGDAYINSMVAKLQEHVDNMNEERRIQLAAQKGIIFVTGRTILKANQGNGMLARFTIDYLYRFLQKNSRAAVSTLEIPPERTMQIGMLYEI</sequence>
<proteinExistence type="inferred from homology"/>
<dbReference type="GO" id="GO:0015079">
    <property type="term" value="F:potassium ion transmembrane transporter activity"/>
    <property type="evidence" value="ECO:0007669"/>
    <property type="project" value="UniProtKB-UniRule"/>
</dbReference>
<gene>
    <name evidence="13" type="ORF">OLEA9_A006244</name>
</gene>
<feature type="transmembrane region" description="Helical" evidence="10">
    <location>
        <begin position="374"/>
        <end position="394"/>
    </location>
</feature>
<accession>A0A8S0UC40</accession>
<evidence type="ECO:0000256" key="2">
    <source>
        <dbReference type="ARBA" id="ARBA00008440"/>
    </source>
</evidence>
<keyword evidence="5 10" id="KW-0812">Transmembrane</keyword>
<feature type="transmembrane region" description="Helical" evidence="10">
    <location>
        <begin position="456"/>
        <end position="477"/>
    </location>
</feature>
<evidence type="ECO:0000313" key="13">
    <source>
        <dbReference type="EMBL" id="CAA3013177.1"/>
    </source>
</evidence>
<evidence type="ECO:0000256" key="1">
    <source>
        <dbReference type="ARBA" id="ARBA00004651"/>
    </source>
</evidence>
<protein>
    <recommendedName>
        <fullName evidence="10">Potassium transporter</fullName>
    </recommendedName>
</protein>
<name>A0A8S0UC40_OLEEU</name>
<feature type="transmembrane region" description="Helical" evidence="10">
    <location>
        <begin position="431"/>
        <end position="450"/>
    </location>
</feature>
<comment type="subcellular location">
    <subcellularLocation>
        <location evidence="1">Cell membrane</location>
        <topology evidence="1">Multi-pass membrane protein</topology>
    </subcellularLocation>
    <subcellularLocation>
        <location evidence="10">Membrane</location>
        <topology evidence="10">Multi-pass membrane protein</topology>
    </subcellularLocation>
</comment>
<feature type="transmembrane region" description="Helical" evidence="10">
    <location>
        <begin position="484"/>
        <end position="505"/>
    </location>
</feature>
<comment type="caution">
    <text evidence="13">The sequence shown here is derived from an EMBL/GenBank/DDBJ whole genome shotgun (WGS) entry which is preliminary data.</text>
</comment>
<feature type="transmembrane region" description="Helical" evidence="10">
    <location>
        <begin position="231"/>
        <end position="247"/>
    </location>
</feature>
<evidence type="ECO:0000256" key="3">
    <source>
        <dbReference type="ARBA" id="ARBA00022448"/>
    </source>
</evidence>
<dbReference type="InterPro" id="IPR003855">
    <property type="entry name" value="K+_transporter"/>
</dbReference>
<feature type="domain" description="K+ potassium transporter C-terminal" evidence="12">
    <location>
        <begin position="563"/>
        <end position="729"/>
    </location>
</feature>
<dbReference type="GO" id="GO:0005886">
    <property type="term" value="C:plasma membrane"/>
    <property type="evidence" value="ECO:0007669"/>
    <property type="project" value="UniProtKB-SubCell"/>
</dbReference>
<dbReference type="NCBIfam" id="TIGR00794">
    <property type="entry name" value="kup"/>
    <property type="match status" value="1"/>
</dbReference>
<dbReference type="Gramene" id="OE9A006244T1">
    <property type="protein sequence ID" value="OE9A006244C1"/>
    <property type="gene ID" value="OE9A006244"/>
</dbReference>
<keyword evidence="4 10" id="KW-0633">Potassium transport</keyword>
<evidence type="ECO:0000259" key="11">
    <source>
        <dbReference type="Pfam" id="PF02705"/>
    </source>
</evidence>
<evidence type="ECO:0000259" key="12">
    <source>
        <dbReference type="Pfam" id="PF22776"/>
    </source>
</evidence>
<dbReference type="OrthoDB" id="504708at2759"/>
<organism evidence="13 14">
    <name type="scientific">Olea europaea subsp. europaea</name>
    <dbReference type="NCBI Taxonomy" id="158383"/>
    <lineage>
        <taxon>Eukaryota</taxon>
        <taxon>Viridiplantae</taxon>
        <taxon>Streptophyta</taxon>
        <taxon>Embryophyta</taxon>
        <taxon>Tracheophyta</taxon>
        <taxon>Spermatophyta</taxon>
        <taxon>Magnoliopsida</taxon>
        <taxon>eudicotyledons</taxon>
        <taxon>Gunneridae</taxon>
        <taxon>Pentapetalae</taxon>
        <taxon>asterids</taxon>
        <taxon>lamiids</taxon>
        <taxon>Lamiales</taxon>
        <taxon>Oleaceae</taxon>
        <taxon>Oleeae</taxon>
        <taxon>Olea</taxon>
    </lineage>
</organism>
<dbReference type="Pfam" id="PF02705">
    <property type="entry name" value="K_trans"/>
    <property type="match status" value="1"/>
</dbReference>
<feature type="transmembrane region" description="Helical" evidence="10">
    <location>
        <begin position="253"/>
        <end position="277"/>
    </location>
</feature>
<evidence type="ECO:0000256" key="9">
    <source>
        <dbReference type="ARBA" id="ARBA00023136"/>
    </source>
</evidence>
<evidence type="ECO:0000256" key="7">
    <source>
        <dbReference type="ARBA" id="ARBA00022989"/>
    </source>
</evidence>
<evidence type="ECO:0000313" key="14">
    <source>
        <dbReference type="Proteomes" id="UP000594638"/>
    </source>
</evidence>
<evidence type="ECO:0000256" key="5">
    <source>
        <dbReference type="ARBA" id="ARBA00022692"/>
    </source>
</evidence>
<evidence type="ECO:0000256" key="4">
    <source>
        <dbReference type="ARBA" id="ARBA00022538"/>
    </source>
</evidence>
<keyword evidence="3" id="KW-0813">Transport</keyword>
<keyword evidence="7 10" id="KW-1133">Transmembrane helix</keyword>
<evidence type="ECO:0000256" key="8">
    <source>
        <dbReference type="ARBA" id="ARBA00023065"/>
    </source>
</evidence>
<keyword evidence="6 10" id="KW-0630">Potassium</keyword>
<comment type="caution">
    <text evidence="10">Lacks conserved residue(s) required for the propagation of feature annotation.</text>
</comment>
<dbReference type="Pfam" id="PF22776">
    <property type="entry name" value="K_trans_C"/>
    <property type="match status" value="1"/>
</dbReference>
<feature type="transmembrane region" description="Helical" evidence="10">
    <location>
        <begin position="334"/>
        <end position="354"/>
    </location>
</feature>
<dbReference type="AlphaFoldDB" id="A0A8S0UC40"/>
<keyword evidence="14" id="KW-1185">Reference proteome</keyword>
<dbReference type="InterPro" id="IPR053952">
    <property type="entry name" value="K_trans_C"/>
</dbReference>
<feature type="transmembrane region" description="Helical" evidence="10">
    <location>
        <begin position="511"/>
        <end position="531"/>
    </location>
</feature>
<keyword evidence="8 10" id="KW-0406">Ion transport</keyword>
<comment type="similarity">
    <text evidence="2 10">Belongs to the HAK/KUP transporter (TC 2.A.72.3) family.</text>
</comment>
<feature type="transmembrane region" description="Helical" evidence="10">
    <location>
        <begin position="178"/>
        <end position="196"/>
    </location>
</feature>
<reference evidence="13 14" key="1">
    <citation type="submission" date="2019-12" db="EMBL/GenBank/DDBJ databases">
        <authorList>
            <person name="Alioto T."/>
            <person name="Alioto T."/>
            <person name="Gomez Garrido J."/>
        </authorList>
    </citation>
    <scope>NUCLEOTIDE SEQUENCE [LARGE SCALE GENOMIC DNA]</scope>
</reference>